<keyword evidence="4" id="KW-1185">Reference proteome</keyword>
<dbReference type="RefSeq" id="WP_126831631.1">
    <property type="nucleotide sequence ID" value="NZ_CBCRYB010000001.1"/>
</dbReference>
<proteinExistence type="predicted"/>
<dbReference type="Pfam" id="PF01935">
    <property type="entry name" value="DUF87"/>
    <property type="match status" value="1"/>
</dbReference>
<dbReference type="PANTHER" id="PTHR42957">
    <property type="entry name" value="HELICASE MJ1565-RELATED"/>
    <property type="match status" value="1"/>
</dbReference>
<dbReference type="EMBL" id="NGJY01000002">
    <property type="protein sequence ID" value="RSU03422.1"/>
    <property type="molecule type" value="Genomic_DNA"/>
</dbReference>
<dbReference type="InterPro" id="IPR002789">
    <property type="entry name" value="HerA_central"/>
</dbReference>
<dbReference type="OrthoDB" id="9806951at2"/>
<comment type="caution">
    <text evidence="3">The sequence shown here is derived from an EMBL/GenBank/DDBJ whole genome shotgun (WGS) entry which is preliminary data.</text>
</comment>
<name>A0A430A8H9_9ENTE</name>
<dbReference type="InterPro" id="IPR008571">
    <property type="entry name" value="HerA-like"/>
</dbReference>
<evidence type="ECO:0000313" key="3">
    <source>
        <dbReference type="EMBL" id="RSU03422.1"/>
    </source>
</evidence>
<feature type="compositionally biased region" description="Low complexity" evidence="1">
    <location>
        <begin position="249"/>
        <end position="264"/>
    </location>
</feature>
<feature type="compositionally biased region" description="Low complexity" evidence="1">
    <location>
        <begin position="337"/>
        <end position="358"/>
    </location>
</feature>
<evidence type="ECO:0000313" key="4">
    <source>
        <dbReference type="Proteomes" id="UP000287101"/>
    </source>
</evidence>
<reference evidence="3 4" key="1">
    <citation type="submission" date="2017-05" db="EMBL/GenBank/DDBJ databases">
        <title>Vagococcus spp. assemblies.</title>
        <authorList>
            <person name="Gulvik C.A."/>
        </authorList>
    </citation>
    <scope>NUCLEOTIDE SEQUENCE [LARGE SCALE GENOMIC DNA]</scope>
    <source>
        <strain evidence="3 4">CCUG 41755</strain>
    </source>
</reference>
<dbReference type="Gene3D" id="3.40.50.300">
    <property type="entry name" value="P-loop containing nucleotide triphosphate hydrolases"/>
    <property type="match status" value="2"/>
</dbReference>
<feature type="region of interest" description="Disordered" evidence="1">
    <location>
        <begin position="335"/>
        <end position="372"/>
    </location>
</feature>
<evidence type="ECO:0000256" key="1">
    <source>
        <dbReference type="SAM" id="MobiDB-lite"/>
    </source>
</evidence>
<dbReference type="AlphaFoldDB" id="A0A430A8H9"/>
<dbReference type="PANTHER" id="PTHR42957:SF1">
    <property type="entry name" value="HELICASE MJ1565-RELATED"/>
    <property type="match status" value="1"/>
</dbReference>
<evidence type="ECO:0000259" key="2">
    <source>
        <dbReference type="Pfam" id="PF01935"/>
    </source>
</evidence>
<feature type="compositionally biased region" description="Polar residues" evidence="1">
    <location>
        <begin position="360"/>
        <end position="372"/>
    </location>
</feature>
<gene>
    <name evidence="3" type="ORF">CBF31_06840</name>
</gene>
<dbReference type="InterPro" id="IPR027417">
    <property type="entry name" value="P-loop_NTPase"/>
</dbReference>
<feature type="domain" description="Helicase HerA central" evidence="2">
    <location>
        <begin position="543"/>
        <end position="630"/>
    </location>
</feature>
<dbReference type="SUPFAM" id="SSF52540">
    <property type="entry name" value="P-loop containing nucleoside triphosphate hydrolases"/>
    <property type="match status" value="1"/>
</dbReference>
<organism evidence="3 4">
    <name type="scientific">Vagococcus fessus</name>
    <dbReference type="NCBI Taxonomy" id="120370"/>
    <lineage>
        <taxon>Bacteria</taxon>
        <taxon>Bacillati</taxon>
        <taxon>Bacillota</taxon>
        <taxon>Bacilli</taxon>
        <taxon>Lactobacillales</taxon>
        <taxon>Enterococcaceae</taxon>
        <taxon>Vagococcus</taxon>
    </lineage>
</organism>
<sequence length="1075" mass="119830">MEKRELENYQSVPALTSLESPFESALESVDDILLKKYLLSLSDYEIVPLDECGLSTERQENIRLFKVTEMVYEKEGLSTDKFATLFSTFSNKSHSIFLIIDSDGNDIDLYLGINTNGENISANKVNRALESTFKSQFPGIKTMRVMQHQTEKISEKITNYQHVSSYSGVAFDRNEDNKKNEEFVQGLERFLSTMEGKVFTGIVLATPIPTSELSDMQKQLQAIYTNLSSFKNHQIGYTLTKNENYGESLTTGTSQGVTTSTTIGKSETEGTSISNGTSKSSGISQALTAVGAIVAGAATIAGTGGLAAPAVIGAVAAGGVSTIAGALTNKQTSYNKTQTNSTTLNESETTGNTSNHSESVARTTGFSTGDSKSLTLTKENKEITEILKNIDEQLTRQKTFDNTGAFGCAAYFFSDNPYEVEFATSSYRALVSGEKTMLETSATNVWNSEHSVTPELKKYLSHFIHPIFRYNKFEESNIEVTPVSIVSGRELALHMGLPRKSVANFPVIEHASFGTAVFNSSSYEEKSNVIGSFSLGKIYHLGEEKKQNIDLDIESLSMHTFITGSTGSGKSNTTYLMLDKLMNRNIKCLVIEPAKGEYKHVFGNREDVSVYGTNSNFSDLLRINPFYFPEGTHVLEHVDRLIEIFNVCWPMYAAMPAILKEATLNAYSSVGWDLITSCYSGESNIYPNFIDLEKELEKVISASSYSEDTKGDYIGALVTRVHSLSIGLNQFIFTQDDLTDEELFEENVMVDLSRIGSSETKSLIMGLLVMRLNEYRVSQANALSKMNEKIKHITVLEEAHHLLKRTSQEQSGEGSNMIGKSVEMLTNSIAEMRTYGEGFIIIDQSPSSVDIAAIKNTNTKIIMKTPEFSDRELVGKSVGLDSEQIDEVLKLPKGVAVVFQNDWLEPVLCQVTKYKQTVEMFKYKQPIFIGEREAQKNMLQFLLGTFSGKMRDAELLKNSLGYIKVSSLSKAMLTNLIERFLNENENVYENLTKENHVRLLTEIINIPTFEVQNLLIESSDEVELYHKLNKKVRDRFLTGTEDDIKNISLAIIRYYAENDIDFHKLYHLLSEREGL</sequence>
<feature type="compositionally biased region" description="Polar residues" evidence="1">
    <location>
        <begin position="269"/>
        <end position="279"/>
    </location>
</feature>
<dbReference type="Proteomes" id="UP000287101">
    <property type="component" value="Unassembled WGS sequence"/>
</dbReference>
<protein>
    <recommendedName>
        <fullName evidence="2">Helicase HerA central domain-containing protein</fullName>
    </recommendedName>
</protein>
<feature type="region of interest" description="Disordered" evidence="1">
    <location>
        <begin position="249"/>
        <end position="279"/>
    </location>
</feature>
<accession>A0A430A8H9</accession>